<dbReference type="EMBL" id="MFKE01000005">
    <property type="protein sequence ID" value="OGG35796.1"/>
    <property type="molecule type" value="Genomic_DNA"/>
</dbReference>
<dbReference type="GO" id="GO:0009086">
    <property type="term" value="P:methionine biosynthetic process"/>
    <property type="evidence" value="ECO:0007669"/>
    <property type="project" value="UniProtKB-KW"/>
</dbReference>
<dbReference type="Pfam" id="PF02882">
    <property type="entry name" value="THF_DHG_CYH_C"/>
    <property type="match status" value="1"/>
</dbReference>
<feature type="domain" description="Tetrahydrofolate dehydrogenase/cyclohydrolase catalytic" evidence="9">
    <location>
        <begin position="3"/>
        <end position="105"/>
    </location>
</feature>
<dbReference type="Proteomes" id="UP000176186">
    <property type="component" value="Unassembled WGS sequence"/>
</dbReference>
<dbReference type="GO" id="GO:0035999">
    <property type="term" value="P:tetrahydrofolate interconversion"/>
    <property type="evidence" value="ECO:0007669"/>
    <property type="project" value="TreeGrafter"/>
</dbReference>
<evidence type="ECO:0000256" key="6">
    <source>
        <dbReference type="ARBA" id="ARBA00023002"/>
    </source>
</evidence>
<gene>
    <name evidence="11" type="ORF">A2363_03675</name>
</gene>
<organism evidence="11 12">
    <name type="scientific">Candidatus Gottesmanbacteria bacterium RIFOXYB1_FULL_47_11</name>
    <dbReference type="NCBI Taxonomy" id="1798401"/>
    <lineage>
        <taxon>Bacteria</taxon>
        <taxon>Candidatus Gottesmaniibacteriota</taxon>
    </lineage>
</organism>
<dbReference type="Gene3D" id="3.40.50.10860">
    <property type="entry name" value="Leucine Dehydrogenase, chain A, domain 1"/>
    <property type="match status" value="1"/>
</dbReference>
<dbReference type="GO" id="GO:0004477">
    <property type="term" value="F:methenyltetrahydrofolate cyclohydrolase activity"/>
    <property type="evidence" value="ECO:0007669"/>
    <property type="project" value="TreeGrafter"/>
</dbReference>
<dbReference type="GO" id="GO:0004488">
    <property type="term" value="F:methylenetetrahydrofolate dehydrogenase (NADP+) activity"/>
    <property type="evidence" value="ECO:0007669"/>
    <property type="project" value="InterPro"/>
</dbReference>
<evidence type="ECO:0000256" key="5">
    <source>
        <dbReference type="ARBA" id="ARBA00022857"/>
    </source>
</evidence>
<dbReference type="InterPro" id="IPR046346">
    <property type="entry name" value="Aminoacid_DH-like_N_sf"/>
</dbReference>
<evidence type="ECO:0000313" key="12">
    <source>
        <dbReference type="Proteomes" id="UP000176186"/>
    </source>
</evidence>
<evidence type="ECO:0000256" key="4">
    <source>
        <dbReference type="ARBA" id="ARBA00022801"/>
    </source>
</evidence>
<dbReference type="InterPro" id="IPR020631">
    <property type="entry name" value="THF_DH/CycHdrlase_NAD-bd_dom"/>
</dbReference>
<evidence type="ECO:0000256" key="7">
    <source>
        <dbReference type="ARBA" id="ARBA00023167"/>
    </source>
</evidence>
<reference evidence="11 12" key="1">
    <citation type="journal article" date="2016" name="Nat. Commun.">
        <title>Thousands of microbial genomes shed light on interconnected biogeochemical processes in an aquifer system.</title>
        <authorList>
            <person name="Anantharaman K."/>
            <person name="Brown C.T."/>
            <person name="Hug L.A."/>
            <person name="Sharon I."/>
            <person name="Castelle C.J."/>
            <person name="Probst A.J."/>
            <person name="Thomas B.C."/>
            <person name="Singh A."/>
            <person name="Wilkins M.J."/>
            <person name="Karaoz U."/>
            <person name="Brodie E.L."/>
            <person name="Williams K.H."/>
            <person name="Hubbard S.S."/>
            <person name="Banfield J.F."/>
        </authorList>
    </citation>
    <scope>NUCLEOTIDE SEQUENCE [LARGE SCALE GENOMIC DNA]</scope>
</reference>
<protein>
    <recommendedName>
        <fullName evidence="13">Methenyltetrahydrofolate cyclohydrolase</fullName>
    </recommendedName>
</protein>
<dbReference type="GO" id="GO:0005829">
    <property type="term" value="C:cytosol"/>
    <property type="evidence" value="ECO:0007669"/>
    <property type="project" value="TreeGrafter"/>
</dbReference>
<evidence type="ECO:0000256" key="3">
    <source>
        <dbReference type="ARBA" id="ARBA00022755"/>
    </source>
</evidence>
<dbReference type="InterPro" id="IPR020630">
    <property type="entry name" value="THF_DH/CycHdrlase_cat_dom"/>
</dbReference>
<dbReference type="GO" id="GO:0006164">
    <property type="term" value="P:purine nucleotide biosynthetic process"/>
    <property type="evidence" value="ECO:0007669"/>
    <property type="project" value="UniProtKB-KW"/>
</dbReference>
<dbReference type="PANTHER" id="PTHR48099">
    <property type="entry name" value="C-1-TETRAHYDROFOLATE SYNTHASE, CYTOPLASMIC-RELATED"/>
    <property type="match status" value="1"/>
</dbReference>
<dbReference type="STRING" id="1798401.A2363_03675"/>
<dbReference type="PANTHER" id="PTHR48099:SF5">
    <property type="entry name" value="C-1-TETRAHYDROFOLATE SYNTHASE, CYTOPLASMIC"/>
    <property type="match status" value="1"/>
</dbReference>
<dbReference type="SUPFAM" id="SSF51735">
    <property type="entry name" value="NAD(P)-binding Rossmann-fold domains"/>
    <property type="match status" value="1"/>
</dbReference>
<evidence type="ECO:0000259" key="10">
    <source>
        <dbReference type="Pfam" id="PF02882"/>
    </source>
</evidence>
<keyword evidence="7" id="KW-0486">Methionine biosynthesis</keyword>
<dbReference type="PRINTS" id="PR00085">
    <property type="entry name" value="THFDHDRGNASE"/>
</dbReference>
<dbReference type="AlphaFoldDB" id="A0A1F6BFT0"/>
<dbReference type="Gene3D" id="3.40.50.720">
    <property type="entry name" value="NAD(P)-binding Rossmann-like Domain"/>
    <property type="match status" value="1"/>
</dbReference>
<comment type="pathway">
    <text evidence="1">One-carbon metabolism; tetrahydrofolate interconversion.</text>
</comment>
<keyword evidence="4" id="KW-0378">Hydrolase</keyword>
<dbReference type="SUPFAM" id="SSF53223">
    <property type="entry name" value="Aminoacid dehydrogenase-like, N-terminal domain"/>
    <property type="match status" value="1"/>
</dbReference>
<sequence>MRIDGKALADATLGTLAQEVLHPTLAVILVGDNPESLAYIRQKQKATERLGGHFIFEHLPASTSQKELDARVAMYNSDPAVHGLIVQRPIAGGLTATVVPAKDIDGFETNSPFEVPIAMAIFTILKQIFMLSSPRRRGSAFIGEYQNRFPVKPGMTFVDWLRSQRVTIVGRGETAGKPIAAAFAKQQCATSIISSQTPNPKEIMKTADILISCVGKRGIVTPDAVKPGAIIISVGLSRDADGKLHGDYDEHAIADSAGAYTPTPGGVGPVNIACLMQNLVHAAKIT</sequence>
<keyword evidence="5" id="KW-0521">NADP</keyword>
<evidence type="ECO:0000256" key="2">
    <source>
        <dbReference type="ARBA" id="ARBA00022563"/>
    </source>
</evidence>
<feature type="domain" description="Tetrahydrofolate dehydrogenase/cyclohydrolase NAD(P)-binding" evidence="10">
    <location>
        <begin position="162"/>
        <end position="284"/>
    </location>
</feature>
<keyword evidence="2" id="KW-0554">One-carbon metabolism</keyword>
<dbReference type="InterPro" id="IPR036291">
    <property type="entry name" value="NAD(P)-bd_dom_sf"/>
</dbReference>
<evidence type="ECO:0000256" key="8">
    <source>
        <dbReference type="ARBA" id="ARBA00023268"/>
    </source>
</evidence>
<evidence type="ECO:0008006" key="13">
    <source>
        <dbReference type="Google" id="ProtNLM"/>
    </source>
</evidence>
<keyword evidence="8" id="KW-0511">Multifunctional enzyme</keyword>
<evidence type="ECO:0000259" key="9">
    <source>
        <dbReference type="Pfam" id="PF00763"/>
    </source>
</evidence>
<keyword evidence="6" id="KW-0560">Oxidoreductase</keyword>
<keyword evidence="3" id="KW-0658">Purine biosynthesis</keyword>
<comment type="caution">
    <text evidence="11">The sequence shown here is derived from an EMBL/GenBank/DDBJ whole genome shotgun (WGS) entry which is preliminary data.</text>
</comment>
<accession>A0A1F6BFT0</accession>
<dbReference type="Pfam" id="PF00763">
    <property type="entry name" value="THF_DHG_CYH"/>
    <property type="match status" value="1"/>
</dbReference>
<keyword evidence="7" id="KW-0028">Amino-acid biosynthesis</keyword>
<dbReference type="InterPro" id="IPR000672">
    <property type="entry name" value="THF_DH/CycHdrlase"/>
</dbReference>
<evidence type="ECO:0000313" key="11">
    <source>
        <dbReference type="EMBL" id="OGG35796.1"/>
    </source>
</evidence>
<proteinExistence type="predicted"/>
<name>A0A1F6BFT0_9BACT</name>
<evidence type="ECO:0000256" key="1">
    <source>
        <dbReference type="ARBA" id="ARBA00004777"/>
    </source>
</evidence>